<evidence type="ECO:0000256" key="1">
    <source>
        <dbReference type="SAM" id="MobiDB-lite"/>
    </source>
</evidence>
<dbReference type="Proteomes" id="UP000831775">
    <property type="component" value="Chromosome"/>
</dbReference>
<feature type="compositionally biased region" description="Basic and acidic residues" evidence="1">
    <location>
        <begin position="45"/>
        <end position="57"/>
    </location>
</feature>
<sequence>MPEIHEWWPHLTIDAKHALEASRDGSIPAAVAEEIRQLTGEPVDPDTRLTPEDREFIRTQGEAVD</sequence>
<dbReference type="EMBL" id="CP095043">
    <property type="protein sequence ID" value="UOQ61464.1"/>
    <property type="molecule type" value="Genomic_DNA"/>
</dbReference>
<dbReference type="RefSeq" id="WP_244687943.1">
    <property type="nucleotide sequence ID" value="NZ_CP095043.1"/>
</dbReference>
<proteinExistence type="predicted"/>
<keyword evidence="3" id="KW-1185">Reference proteome</keyword>
<evidence type="ECO:0000313" key="3">
    <source>
        <dbReference type="Proteomes" id="UP000831775"/>
    </source>
</evidence>
<name>A0ABY4FZ99_9MICO</name>
<reference evidence="2 3" key="1">
    <citation type="submission" date="2022-04" db="EMBL/GenBank/DDBJ databases">
        <title>Leucobacter sp. isolated from rhizosphere of onion.</title>
        <authorList>
            <person name="Won M."/>
            <person name="Lee C.-M."/>
            <person name="Woen H.-Y."/>
            <person name="Kwon S.-W."/>
        </authorList>
    </citation>
    <scope>NUCLEOTIDE SEQUENCE [LARGE SCALE GENOMIC DNA]</scope>
    <source>
        <strain evidence="2 3">H25R-14</strain>
    </source>
</reference>
<evidence type="ECO:0000313" key="2">
    <source>
        <dbReference type="EMBL" id="UOQ61464.1"/>
    </source>
</evidence>
<accession>A0ABY4FZ99</accession>
<feature type="region of interest" description="Disordered" evidence="1">
    <location>
        <begin position="41"/>
        <end position="65"/>
    </location>
</feature>
<gene>
    <name evidence="2" type="ORF">MUN76_05705</name>
</gene>
<protein>
    <submittedName>
        <fullName evidence="2">Uncharacterized protein</fullName>
    </submittedName>
</protein>
<organism evidence="2 3">
    <name type="scientific">Leucobacter rhizosphaerae</name>
    <dbReference type="NCBI Taxonomy" id="2932245"/>
    <lineage>
        <taxon>Bacteria</taxon>
        <taxon>Bacillati</taxon>
        <taxon>Actinomycetota</taxon>
        <taxon>Actinomycetes</taxon>
        <taxon>Micrococcales</taxon>
        <taxon>Microbacteriaceae</taxon>
        <taxon>Leucobacter</taxon>
    </lineage>
</organism>